<dbReference type="PANTHER" id="PTHR43415">
    <property type="entry name" value="SPERMIDINE N(1)-ACETYLTRANSFERASE"/>
    <property type="match status" value="1"/>
</dbReference>
<sequence length="177" mass="20564">MNIQLKSIDSSDYDSIFLSMSDSESLDLTGTRHTFTKEQIKEAYERFAQDSTRYDFAIYHQGQKETIGDAAIIDIDEHHSVCGFRIALHQRKDWNKGYGSEAVRLLQAYVFETLQLNRLELEVLSHNVRAIRSYEKTGFVREGARRQAVHVNGIRRDEVLMSMLKEEYELRKQGELA</sequence>
<proteinExistence type="predicted"/>
<dbReference type="SUPFAM" id="SSF55729">
    <property type="entry name" value="Acyl-CoA N-acyltransferases (Nat)"/>
    <property type="match status" value="1"/>
</dbReference>
<gene>
    <name evidence="2" type="ORF">JOD17_001990</name>
</gene>
<evidence type="ECO:0000313" key="2">
    <source>
        <dbReference type="EMBL" id="MBM7632896.1"/>
    </source>
</evidence>
<dbReference type="PANTHER" id="PTHR43415:SF3">
    <property type="entry name" value="GNAT-FAMILY ACETYLTRANSFERASE"/>
    <property type="match status" value="1"/>
</dbReference>
<feature type="domain" description="N-acetyltransferase" evidence="1">
    <location>
        <begin position="15"/>
        <end position="166"/>
    </location>
</feature>
<organism evidence="2 3">
    <name type="scientific">Geomicrobium sediminis</name>
    <dbReference type="NCBI Taxonomy" id="1347788"/>
    <lineage>
        <taxon>Bacteria</taxon>
        <taxon>Bacillati</taxon>
        <taxon>Bacillota</taxon>
        <taxon>Bacilli</taxon>
        <taxon>Bacillales</taxon>
        <taxon>Geomicrobium</taxon>
    </lineage>
</organism>
<dbReference type="InterPro" id="IPR016181">
    <property type="entry name" value="Acyl_CoA_acyltransferase"/>
</dbReference>
<protein>
    <submittedName>
        <fullName evidence="2">RimJ/RimL family protein N-acetyltransferase</fullName>
    </submittedName>
</protein>
<accession>A0ABS2PCQ8</accession>
<comment type="caution">
    <text evidence="2">The sequence shown here is derived from an EMBL/GenBank/DDBJ whole genome shotgun (WGS) entry which is preliminary data.</text>
</comment>
<keyword evidence="3" id="KW-1185">Reference proteome</keyword>
<dbReference type="PROSITE" id="PS51186">
    <property type="entry name" value="GNAT"/>
    <property type="match status" value="1"/>
</dbReference>
<dbReference type="RefSeq" id="WP_204697362.1">
    <property type="nucleotide sequence ID" value="NZ_JAFBEC010000005.1"/>
</dbReference>
<name>A0ABS2PCQ8_9BACL</name>
<evidence type="ECO:0000313" key="3">
    <source>
        <dbReference type="Proteomes" id="UP000741863"/>
    </source>
</evidence>
<dbReference type="Gene3D" id="3.40.630.30">
    <property type="match status" value="1"/>
</dbReference>
<evidence type="ECO:0000259" key="1">
    <source>
        <dbReference type="PROSITE" id="PS51186"/>
    </source>
</evidence>
<reference evidence="2 3" key="1">
    <citation type="submission" date="2021-01" db="EMBL/GenBank/DDBJ databases">
        <title>Genomic Encyclopedia of Type Strains, Phase IV (KMG-IV): sequencing the most valuable type-strain genomes for metagenomic binning, comparative biology and taxonomic classification.</title>
        <authorList>
            <person name="Goeker M."/>
        </authorList>
    </citation>
    <scope>NUCLEOTIDE SEQUENCE [LARGE SCALE GENOMIC DNA]</scope>
    <source>
        <strain evidence="2 3">DSM 25540</strain>
    </source>
</reference>
<dbReference type="InterPro" id="IPR000182">
    <property type="entry name" value="GNAT_dom"/>
</dbReference>
<dbReference type="Proteomes" id="UP000741863">
    <property type="component" value="Unassembled WGS sequence"/>
</dbReference>
<dbReference type="EMBL" id="JAFBEC010000005">
    <property type="protein sequence ID" value="MBM7632896.1"/>
    <property type="molecule type" value="Genomic_DNA"/>
</dbReference>
<dbReference type="Pfam" id="PF13302">
    <property type="entry name" value="Acetyltransf_3"/>
    <property type="match status" value="1"/>
</dbReference>